<dbReference type="Pfam" id="PF04773">
    <property type="entry name" value="FecR"/>
    <property type="match status" value="1"/>
</dbReference>
<dbReference type="STRING" id="1563681.BFP71_00730"/>
<sequence length="315" mass="35842">MENNQQLHQWEREWLEGEISSAEASKMASNEDNFELLDKFVSASAGLSVKEKTDHQEAWAKLEAAIGQPEETKVIPIHRTFWIRGIAASLLLIATVLYILDPLSTKAIEVKTALAETEKVYLPDSSIIYLNAESKISYVSKNWDEDRVVKLEGEAFFEVRRGSNFMVSTENGTVEVLGTSFNVRSRGLQLIVACKTGKVRVTSFDNGSQEILTPGLQTRVRNNEVKTPEETNIRAIDSWRKGEYFLESVSIKEGFEELERIFNIEVVHELPELELERPGNWDFDKDNLTESIQSITLTMGLTHRIEDDKVIFEKK</sequence>
<dbReference type="Gene3D" id="3.55.50.30">
    <property type="match status" value="1"/>
</dbReference>
<protein>
    <recommendedName>
        <fullName evidence="2">FecR protein domain-containing protein</fullName>
    </recommendedName>
</protein>
<feature type="domain" description="FecR protein" evidence="2">
    <location>
        <begin position="110"/>
        <end position="200"/>
    </location>
</feature>
<dbReference type="PANTHER" id="PTHR30273">
    <property type="entry name" value="PERIPLASMIC SIGNAL SENSOR AND SIGMA FACTOR ACTIVATOR FECR-RELATED"/>
    <property type="match status" value="1"/>
</dbReference>
<dbReference type="PIRSF" id="PIRSF018266">
    <property type="entry name" value="FecR"/>
    <property type="match status" value="1"/>
</dbReference>
<keyword evidence="1" id="KW-0812">Transmembrane</keyword>
<evidence type="ECO:0000256" key="1">
    <source>
        <dbReference type="SAM" id="Phobius"/>
    </source>
</evidence>
<accession>A0A1E5T4C7</accession>
<reference evidence="3 4" key="1">
    <citation type="submission" date="2016-08" db="EMBL/GenBank/DDBJ databases">
        <title>Draft genome of Fabibacter sp. strain SK-8.</title>
        <authorList>
            <person name="Wong S.-K."/>
            <person name="Hamasaki K."/>
            <person name="Yoshizawa S."/>
        </authorList>
    </citation>
    <scope>NUCLEOTIDE SEQUENCE [LARGE SCALE GENOMIC DNA]</scope>
    <source>
        <strain evidence="3 4">SK-8</strain>
    </source>
</reference>
<evidence type="ECO:0000259" key="2">
    <source>
        <dbReference type="Pfam" id="PF04773"/>
    </source>
</evidence>
<proteinExistence type="predicted"/>
<dbReference type="PANTHER" id="PTHR30273:SF2">
    <property type="entry name" value="PROTEIN FECR"/>
    <property type="match status" value="1"/>
</dbReference>
<keyword evidence="1" id="KW-1133">Transmembrane helix</keyword>
<dbReference type="RefSeq" id="WP_069833544.1">
    <property type="nucleotide sequence ID" value="NZ_MDGQ01000003.1"/>
</dbReference>
<evidence type="ECO:0000313" key="4">
    <source>
        <dbReference type="Proteomes" id="UP000095552"/>
    </source>
</evidence>
<organism evidence="3 4">
    <name type="scientific">Roseivirga misakiensis</name>
    <dbReference type="NCBI Taxonomy" id="1563681"/>
    <lineage>
        <taxon>Bacteria</taxon>
        <taxon>Pseudomonadati</taxon>
        <taxon>Bacteroidota</taxon>
        <taxon>Cytophagia</taxon>
        <taxon>Cytophagales</taxon>
        <taxon>Roseivirgaceae</taxon>
        <taxon>Roseivirga</taxon>
    </lineage>
</organism>
<keyword evidence="4" id="KW-1185">Reference proteome</keyword>
<evidence type="ECO:0000313" key="3">
    <source>
        <dbReference type="EMBL" id="OEK06232.1"/>
    </source>
</evidence>
<dbReference type="Gene3D" id="2.60.120.1440">
    <property type="match status" value="1"/>
</dbReference>
<dbReference type="OrthoDB" id="1523489at2"/>
<dbReference type="EMBL" id="MDGQ01000003">
    <property type="protein sequence ID" value="OEK06232.1"/>
    <property type="molecule type" value="Genomic_DNA"/>
</dbReference>
<dbReference type="AlphaFoldDB" id="A0A1E5T4C7"/>
<dbReference type="Proteomes" id="UP000095552">
    <property type="component" value="Unassembled WGS sequence"/>
</dbReference>
<dbReference type="InterPro" id="IPR006860">
    <property type="entry name" value="FecR"/>
</dbReference>
<comment type="caution">
    <text evidence="3">The sequence shown here is derived from an EMBL/GenBank/DDBJ whole genome shotgun (WGS) entry which is preliminary data.</text>
</comment>
<gene>
    <name evidence="3" type="ORF">BFP71_00730</name>
</gene>
<feature type="transmembrane region" description="Helical" evidence="1">
    <location>
        <begin position="81"/>
        <end position="100"/>
    </location>
</feature>
<dbReference type="GO" id="GO:0016989">
    <property type="term" value="F:sigma factor antagonist activity"/>
    <property type="evidence" value="ECO:0007669"/>
    <property type="project" value="TreeGrafter"/>
</dbReference>
<dbReference type="InterPro" id="IPR012373">
    <property type="entry name" value="Ferrdict_sens_TM"/>
</dbReference>
<keyword evidence="1" id="KW-0472">Membrane</keyword>
<name>A0A1E5T4C7_9BACT</name>